<dbReference type="AlphaFoldDB" id="A0AA92XCG9"/>
<gene>
    <name evidence="1" type="ORF">D3242_25315</name>
</gene>
<sequence length="68" mass="7278">MRLQKILQGRLGGVVGAGVAGTVLGRIQGLVRSHAGRLVLLVTKSPDRIEDIQEIGRHRAGRQADQVV</sequence>
<evidence type="ECO:0000313" key="1">
    <source>
        <dbReference type="EMBL" id="RJT30682.1"/>
    </source>
</evidence>
<keyword evidence="2" id="KW-1185">Reference proteome</keyword>
<proteinExistence type="predicted"/>
<protein>
    <submittedName>
        <fullName evidence="1">Uncharacterized protein</fullName>
    </submittedName>
</protein>
<dbReference type="Proteomes" id="UP000275530">
    <property type="component" value="Unassembled WGS sequence"/>
</dbReference>
<evidence type="ECO:0000313" key="2">
    <source>
        <dbReference type="Proteomes" id="UP000275530"/>
    </source>
</evidence>
<reference evidence="1 2" key="1">
    <citation type="submission" date="2018-09" db="EMBL/GenBank/DDBJ databases">
        <title>Mesorhizobium carmichaelinearum sp. nov. isolated from Carmichaelinea spp. root nodules in New Zealand.</title>
        <authorList>
            <person name="De Meyer S.E."/>
        </authorList>
    </citation>
    <scope>NUCLEOTIDE SEQUENCE [LARGE SCALE GENOMIC DNA]</scope>
    <source>
        <strain evidence="1 2">LMG 28313</strain>
    </source>
</reference>
<comment type="caution">
    <text evidence="1">The sequence shown here is derived from an EMBL/GenBank/DDBJ whole genome shotgun (WGS) entry which is preliminary data.</text>
</comment>
<name>A0AA92XCG9_9HYPH</name>
<accession>A0AA92XCG9</accession>
<organism evidence="1 2">
    <name type="scientific">Mesorhizobium jarvisii</name>
    <dbReference type="NCBI Taxonomy" id="1777867"/>
    <lineage>
        <taxon>Bacteria</taxon>
        <taxon>Pseudomonadati</taxon>
        <taxon>Pseudomonadota</taxon>
        <taxon>Alphaproteobacteria</taxon>
        <taxon>Hyphomicrobiales</taxon>
        <taxon>Phyllobacteriaceae</taxon>
        <taxon>Mesorhizobium</taxon>
    </lineage>
</organism>
<dbReference type="EMBL" id="QZXA01000010">
    <property type="protein sequence ID" value="RJT30682.1"/>
    <property type="molecule type" value="Genomic_DNA"/>
</dbReference>